<gene>
    <name evidence="2" type="ORF">MRATA1EN1_LOCUS12878</name>
</gene>
<keyword evidence="3" id="KW-1185">Reference proteome</keyword>
<reference evidence="2" key="1">
    <citation type="submission" date="2023-04" db="EMBL/GenBank/DDBJ databases">
        <authorList>
            <consortium name="ELIXIR-Norway"/>
        </authorList>
    </citation>
    <scope>NUCLEOTIDE SEQUENCE [LARGE SCALE GENOMIC DNA]</scope>
</reference>
<accession>A0ABN8YS99</accession>
<evidence type="ECO:0000313" key="3">
    <source>
        <dbReference type="Proteomes" id="UP001176941"/>
    </source>
</evidence>
<proteinExistence type="predicted"/>
<name>A0ABN8YS99_RANTA</name>
<protein>
    <recommendedName>
        <fullName evidence="4">Secreted protein</fullName>
    </recommendedName>
</protein>
<evidence type="ECO:0008006" key="4">
    <source>
        <dbReference type="Google" id="ProtNLM"/>
    </source>
</evidence>
<sequence>MRAHHLTLRGSCLTGVLSVPALGYCIIERASWQPAGSAEPRVTFRSFFSPHVPKWLQGAGSPPWTAGSLRGPPPSPVCC</sequence>
<evidence type="ECO:0000256" key="1">
    <source>
        <dbReference type="SAM" id="MobiDB-lite"/>
    </source>
</evidence>
<evidence type="ECO:0000313" key="2">
    <source>
        <dbReference type="EMBL" id="CAI9163916.1"/>
    </source>
</evidence>
<dbReference type="Proteomes" id="UP001176941">
    <property type="component" value="Chromosome 21"/>
</dbReference>
<organism evidence="2 3">
    <name type="scientific">Rangifer tarandus platyrhynchus</name>
    <name type="common">Svalbard reindeer</name>
    <dbReference type="NCBI Taxonomy" id="3082113"/>
    <lineage>
        <taxon>Eukaryota</taxon>
        <taxon>Metazoa</taxon>
        <taxon>Chordata</taxon>
        <taxon>Craniata</taxon>
        <taxon>Vertebrata</taxon>
        <taxon>Euteleostomi</taxon>
        <taxon>Mammalia</taxon>
        <taxon>Eutheria</taxon>
        <taxon>Laurasiatheria</taxon>
        <taxon>Artiodactyla</taxon>
        <taxon>Ruminantia</taxon>
        <taxon>Pecora</taxon>
        <taxon>Cervidae</taxon>
        <taxon>Odocoileinae</taxon>
        <taxon>Rangifer</taxon>
    </lineage>
</organism>
<dbReference type="EMBL" id="OX459957">
    <property type="protein sequence ID" value="CAI9163916.1"/>
    <property type="molecule type" value="Genomic_DNA"/>
</dbReference>
<feature type="region of interest" description="Disordered" evidence="1">
    <location>
        <begin position="60"/>
        <end position="79"/>
    </location>
</feature>